<dbReference type="AlphaFoldDB" id="A0A3B0UH52"/>
<organism evidence="8">
    <name type="scientific">hydrothermal vent metagenome</name>
    <dbReference type="NCBI Taxonomy" id="652676"/>
    <lineage>
        <taxon>unclassified sequences</taxon>
        <taxon>metagenomes</taxon>
        <taxon>ecological metagenomes</taxon>
    </lineage>
</organism>
<dbReference type="Gene3D" id="3.40.50.300">
    <property type="entry name" value="P-loop containing nucleotide triphosphate hydrolases"/>
    <property type="match status" value="1"/>
</dbReference>
<protein>
    <submittedName>
        <fullName evidence="8">Oligopeptide transport ATP-binding protein OppD (TC 3.A.1.5.1)</fullName>
    </submittedName>
</protein>
<gene>
    <name evidence="8" type="ORF">MNBD_ALPHA11-2228</name>
</gene>
<keyword evidence="6" id="KW-0472">Membrane</keyword>
<evidence type="ECO:0000313" key="8">
    <source>
        <dbReference type="EMBL" id="VAW19614.1"/>
    </source>
</evidence>
<dbReference type="InterPro" id="IPR050388">
    <property type="entry name" value="ABC_Ni/Peptide_Import"/>
</dbReference>
<sequence length="354" mass="38845">METELAASSQNPLLTVRNLKTQIHTDIGVVRAVENVSFSVEAGQTLGIVGESGCGKSITALSIMGLLPGGNAKVAGGQILYNRSEGETLDLATLKPNGAQMRSIRGNEIAMIFQEPMSSLNPVYTIGDQIMEAVILHQGVNKTEARRRAIKMLDMVGIPASSQRVDEYPHQLSGGMRQRVMIAIALSCNPRILIADEPTTALDVTVQAQILELIKQLQGEFNMALVLITHDLGVVREVADNVAVMYFGRVVEYAPATKIFKNPSHPYTQRLLKAIPRIGNREELQQIDGSVPSAFSIRKGCDFAPRCLEVKQKCKDQLPEMELLEAQHQVRCWLRQSIKSTNDKEGAKSTNNNE</sequence>
<keyword evidence="5 8" id="KW-0067">ATP-binding</keyword>
<proteinExistence type="predicted"/>
<dbReference type="SMART" id="SM00382">
    <property type="entry name" value="AAA"/>
    <property type="match status" value="1"/>
</dbReference>
<evidence type="ECO:0000256" key="5">
    <source>
        <dbReference type="ARBA" id="ARBA00022840"/>
    </source>
</evidence>
<dbReference type="PANTHER" id="PTHR43297">
    <property type="entry name" value="OLIGOPEPTIDE TRANSPORT ATP-BINDING PROTEIN APPD"/>
    <property type="match status" value="1"/>
</dbReference>
<evidence type="ECO:0000256" key="1">
    <source>
        <dbReference type="ARBA" id="ARBA00004202"/>
    </source>
</evidence>
<dbReference type="InterPro" id="IPR013563">
    <property type="entry name" value="Oligopep_ABC_C"/>
</dbReference>
<dbReference type="GO" id="GO:0005524">
    <property type="term" value="F:ATP binding"/>
    <property type="evidence" value="ECO:0007669"/>
    <property type="project" value="UniProtKB-KW"/>
</dbReference>
<feature type="domain" description="ABC transporter" evidence="7">
    <location>
        <begin position="14"/>
        <end position="272"/>
    </location>
</feature>
<keyword evidence="2" id="KW-0813">Transport</keyword>
<dbReference type="FunFam" id="3.40.50.300:FF:000016">
    <property type="entry name" value="Oligopeptide ABC transporter ATP-binding component"/>
    <property type="match status" value="1"/>
</dbReference>
<reference evidence="8" key="1">
    <citation type="submission" date="2018-06" db="EMBL/GenBank/DDBJ databases">
        <authorList>
            <person name="Zhirakovskaya E."/>
        </authorList>
    </citation>
    <scope>NUCLEOTIDE SEQUENCE</scope>
</reference>
<dbReference type="SUPFAM" id="SSF52540">
    <property type="entry name" value="P-loop containing nucleoside triphosphate hydrolases"/>
    <property type="match status" value="1"/>
</dbReference>
<dbReference type="Pfam" id="PF08352">
    <property type="entry name" value="oligo_HPY"/>
    <property type="match status" value="1"/>
</dbReference>
<dbReference type="GO" id="GO:0016887">
    <property type="term" value="F:ATP hydrolysis activity"/>
    <property type="evidence" value="ECO:0007669"/>
    <property type="project" value="InterPro"/>
</dbReference>
<keyword evidence="3" id="KW-1003">Cell membrane</keyword>
<dbReference type="EMBL" id="UOEQ01000227">
    <property type="protein sequence ID" value="VAW19614.1"/>
    <property type="molecule type" value="Genomic_DNA"/>
</dbReference>
<evidence type="ECO:0000259" key="7">
    <source>
        <dbReference type="PROSITE" id="PS50893"/>
    </source>
</evidence>
<name>A0A3B0UH52_9ZZZZ</name>
<dbReference type="CDD" id="cd03257">
    <property type="entry name" value="ABC_NikE_OppD_transporters"/>
    <property type="match status" value="1"/>
</dbReference>
<dbReference type="PROSITE" id="PS50893">
    <property type="entry name" value="ABC_TRANSPORTER_2"/>
    <property type="match status" value="1"/>
</dbReference>
<evidence type="ECO:0000256" key="6">
    <source>
        <dbReference type="ARBA" id="ARBA00023136"/>
    </source>
</evidence>
<dbReference type="InterPro" id="IPR003439">
    <property type="entry name" value="ABC_transporter-like_ATP-bd"/>
</dbReference>
<dbReference type="PANTHER" id="PTHR43297:SF2">
    <property type="entry name" value="DIPEPTIDE TRANSPORT ATP-BINDING PROTEIN DPPD"/>
    <property type="match status" value="1"/>
</dbReference>
<evidence type="ECO:0000256" key="3">
    <source>
        <dbReference type="ARBA" id="ARBA00022475"/>
    </source>
</evidence>
<dbReference type="GO" id="GO:0015833">
    <property type="term" value="P:peptide transport"/>
    <property type="evidence" value="ECO:0007669"/>
    <property type="project" value="InterPro"/>
</dbReference>
<dbReference type="InterPro" id="IPR027417">
    <property type="entry name" value="P-loop_NTPase"/>
</dbReference>
<dbReference type="InterPro" id="IPR003593">
    <property type="entry name" value="AAA+_ATPase"/>
</dbReference>
<dbReference type="GO" id="GO:0005886">
    <property type="term" value="C:plasma membrane"/>
    <property type="evidence" value="ECO:0007669"/>
    <property type="project" value="UniProtKB-SubCell"/>
</dbReference>
<evidence type="ECO:0000256" key="4">
    <source>
        <dbReference type="ARBA" id="ARBA00022741"/>
    </source>
</evidence>
<dbReference type="PROSITE" id="PS00211">
    <property type="entry name" value="ABC_TRANSPORTER_1"/>
    <property type="match status" value="1"/>
</dbReference>
<dbReference type="NCBIfam" id="TIGR01727">
    <property type="entry name" value="oligo_HPY"/>
    <property type="match status" value="1"/>
</dbReference>
<accession>A0A3B0UH52</accession>
<dbReference type="InterPro" id="IPR017871">
    <property type="entry name" value="ABC_transporter-like_CS"/>
</dbReference>
<dbReference type="Pfam" id="PF00005">
    <property type="entry name" value="ABC_tran"/>
    <property type="match status" value="1"/>
</dbReference>
<evidence type="ECO:0000256" key="2">
    <source>
        <dbReference type="ARBA" id="ARBA00022448"/>
    </source>
</evidence>
<comment type="subcellular location">
    <subcellularLocation>
        <location evidence="1">Cell membrane</location>
        <topology evidence="1">Peripheral membrane protein</topology>
    </subcellularLocation>
</comment>
<keyword evidence="4" id="KW-0547">Nucleotide-binding</keyword>